<dbReference type="KEGG" id="fho:H9Q81_06575"/>
<dbReference type="SUPFAM" id="SSF48600">
    <property type="entry name" value="Chorismate mutase II"/>
    <property type="match status" value="1"/>
</dbReference>
<dbReference type="InterPro" id="IPR036979">
    <property type="entry name" value="CM_dom_sf"/>
</dbReference>
<name>A0A7G9GV06_9FUSO</name>
<dbReference type="PROSITE" id="PS51168">
    <property type="entry name" value="CHORISMATE_MUT_2"/>
    <property type="match status" value="1"/>
</dbReference>
<dbReference type="NCBIfam" id="TIGR01805">
    <property type="entry name" value="CM_mono_grmpos"/>
    <property type="match status" value="1"/>
</dbReference>
<evidence type="ECO:0000313" key="3">
    <source>
        <dbReference type="EMBL" id="QNM14638.1"/>
    </source>
</evidence>
<accession>A0A7G9GV06</accession>
<reference evidence="3 4" key="1">
    <citation type="submission" date="2020-08" db="EMBL/GenBank/DDBJ databases">
        <authorList>
            <person name="Liu C."/>
            <person name="Sun Q."/>
        </authorList>
    </citation>
    <scope>NUCLEOTIDE SEQUENCE [LARGE SCALE GENOMIC DNA]</scope>
    <source>
        <strain evidence="3 4">NSJ-57</strain>
    </source>
</reference>
<dbReference type="EC" id="5.4.99.5" evidence="3"/>
<dbReference type="SMART" id="SM00830">
    <property type="entry name" value="CM_2"/>
    <property type="match status" value="1"/>
</dbReference>
<dbReference type="PANTHER" id="PTHR38041">
    <property type="entry name" value="CHORISMATE MUTASE"/>
    <property type="match status" value="1"/>
</dbReference>
<sequence length="90" mass="10961">MNKLENARIEINKIDKEMAKLFEQRMKAVEDVIEYKIENNMDIFDSSREKEVIEKNTKLLENDKYSKYYVEFIENLMNISKKYQKKISEK</sequence>
<dbReference type="InterPro" id="IPR051331">
    <property type="entry name" value="Chorismate_mutase-related"/>
</dbReference>
<dbReference type="Proteomes" id="UP000515913">
    <property type="component" value="Chromosome"/>
</dbReference>
<dbReference type="InterPro" id="IPR002701">
    <property type="entry name" value="CM_II_prokaryot"/>
</dbReference>
<dbReference type="Gene3D" id="1.20.59.10">
    <property type="entry name" value="Chorismate mutase"/>
    <property type="match status" value="1"/>
</dbReference>
<dbReference type="GO" id="GO:0009697">
    <property type="term" value="P:salicylic acid biosynthetic process"/>
    <property type="evidence" value="ECO:0007669"/>
    <property type="project" value="TreeGrafter"/>
</dbReference>
<protein>
    <submittedName>
        <fullName evidence="3">Chorismate mutase</fullName>
        <ecNumber evidence="3">5.4.99.5</ecNumber>
    </submittedName>
</protein>
<dbReference type="InterPro" id="IPR036263">
    <property type="entry name" value="Chorismate_II_sf"/>
</dbReference>
<gene>
    <name evidence="3" type="ORF">H9Q81_06575</name>
</gene>
<dbReference type="EMBL" id="CP060637">
    <property type="protein sequence ID" value="QNM14638.1"/>
    <property type="molecule type" value="Genomic_DNA"/>
</dbReference>
<feature type="domain" description="Chorismate mutase" evidence="2">
    <location>
        <begin position="1"/>
        <end position="88"/>
    </location>
</feature>
<organism evidence="3 4">
    <name type="scientific">Fusobacterium hominis</name>
    <dbReference type="NCBI Taxonomy" id="2764326"/>
    <lineage>
        <taxon>Bacteria</taxon>
        <taxon>Fusobacteriati</taxon>
        <taxon>Fusobacteriota</taxon>
        <taxon>Fusobacteriia</taxon>
        <taxon>Fusobacteriales</taxon>
        <taxon>Fusobacteriaceae</taxon>
        <taxon>Fusobacterium</taxon>
    </lineage>
</organism>
<dbReference type="AlphaFoldDB" id="A0A7G9GV06"/>
<keyword evidence="4" id="KW-1185">Reference proteome</keyword>
<dbReference type="Pfam" id="PF01817">
    <property type="entry name" value="CM_2"/>
    <property type="match status" value="1"/>
</dbReference>
<evidence type="ECO:0000259" key="2">
    <source>
        <dbReference type="PROSITE" id="PS51168"/>
    </source>
</evidence>
<dbReference type="PANTHER" id="PTHR38041:SF1">
    <property type="entry name" value="CHORISMATE MUTASE"/>
    <property type="match status" value="1"/>
</dbReference>
<proteinExistence type="predicted"/>
<dbReference type="RefSeq" id="WP_101474195.1">
    <property type="nucleotide sequence ID" value="NZ_CP060637.1"/>
</dbReference>
<evidence type="ECO:0000313" key="4">
    <source>
        <dbReference type="Proteomes" id="UP000515913"/>
    </source>
</evidence>
<dbReference type="GO" id="GO:0046417">
    <property type="term" value="P:chorismate metabolic process"/>
    <property type="evidence" value="ECO:0007669"/>
    <property type="project" value="InterPro"/>
</dbReference>
<keyword evidence="1 3" id="KW-0413">Isomerase</keyword>
<dbReference type="GO" id="GO:0004106">
    <property type="term" value="F:chorismate mutase activity"/>
    <property type="evidence" value="ECO:0007669"/>
    <property type="project" value="UniProtKB-EC"/>
</dbReference>
<evidence type="ECO:0000256" key="1">
    <source>
        <dbReference type="ARBA" id="ARBA00023235"/>
    </source>
</evidence>
<dbReference type="InterPro" id="IPR011279">
    <property type="entry name" value="Chorismate_mutase_GmP"/>
</dbReference>